<evidence type="ECO:0000313" key="3">
    <source>
        <dbReference type="Proteomes" id="UP001363622"/>
    </source>
</evidence>
<protein>
    <submittedName>
        <fullName evidence="2">Uncharacterized protein</fullName>
    </submittedName>
</protein>
<keyword evidence="3" id="KW-1185">Reference proteome</keyword>
<proteinExistence type="predicted"/>
<feature type="signal peptide" evidence="1">
    <location>
        <begin position="1"/>
        <end position="20"/>
    </location>
</feature>
<organism evidence="2 3">
    <name type="scientific">Phyllosticta citriasiana</name>
    <dbReference type="NCBI Taxonomy" id="595635"/>
    <lineage>
        <taxon>Eukaryota</taxon>
        <taxon>Fungi</taxon>
        <taxon>Dikarya</taxon>
        <taxon>Ascomycota</taxon>
        <taxon>Pezizomycotina</taxon>
        <taxon>Dothideomycetes</taxon>
        <taxon>Dothideomycetes incertae sedis</taxon>
        <taxon>Botryosphaeriales</taxon>
        <taxon>Phyllostictaceae</taxon>
        <taxon>Phyllosticta</taxon>
    </lineage>
</organism>
<reference evidence="2 3" key="1">
    <citation type="submission" date="2024-04" db="EMBL/GenBank/DDBJ databases">
        <title>Phyllosticta paracitricarpa is synonymous to the EU quarantine fungus P. citricarpa based on phylogenomic analyses.</title>
        <authorList>
            <consortium name="Lawrence Berkeley National Laboratory"/>
            <person name="Van Ingen-Buijs V.A."/>
            <person name="Van Westerhoven A.C."/>
            <person name="Haridas S."/>
            <person name="Skiadas P."/>
            <person name="Martin F."/>
            <person name="Groenewald J.Z."/>
            <person name="Crous P.W."/>
            <person name="Seidl M.F."/>
        </authorList>
    </citation>
    <scope>NUCLEOTIDE SEQUENCE [LARGE SCALE GENOMIC DNA]</scope>
    <source>
        <strain evidence="2 3">CBS 123371</strain>
    </source>
</reference>
<dbReference type="EMBL" id="JBBPHU010000001">
    <property type="protein sequence ID" value="KAK7523643.1"/>
    <property type="molecule type" value="Genomic_DNA"/>
</dbReference>
<sequence>MQAPSHHSHWWIASIRLVVAAGVSKWASSRAAGLVIRHKTHAALPPLGPPALPARIHCLQVLMYIHGAEMLVLSITTLSASQDLHSVHYRLPVELKQLQNAVDMPSKCSSRASCA</sequence>
<name>A0ABR1KXS9_9PEZI</name>
<feature type="chain" id="PRO_5047010729" evidence="1">
    <location>
        <begin position="21"/>
        <end position="115"/>
    </location>
</feature>
<evidence type="ECO:0000313" key="2">
    <source>
        <dbReference type="EMBL" id="KAK7523643.1"/>
    </source>
</evidence>
<evidence type="ECO:0000256" key="1">
    <source>
        <dbReference type="SAM" id="SignalP"/>
    </source>
</evidence>
<accession>A0ABR1KXS9</accession>
<comment type="caution">
    <text evidence="2">The sequence shown here is derived from an EMBL/GenBank/DDBJ whole genome shotgun (WGS) entry which is preliminary data.</text>
</comment>
<gene>
    <name evidence="2" type="ORF">IWZ03DRAFT_8278</name>
</gene>
<keyword evidence="1" id="KW-0732">Signal</keyword>
<dbReference type="Proteomes" id="UP001363622">
    <property type="component" value="Unassembled WGS sequence"/>
</dbReference>